<accession>A0AAV4U9X3</accession>
<protein>
    <submittedName>
        <fullName evidence="1">Uncharacterized protein</fullName>
    </submittedName>
</protein>
<comment type="caution">
    <text evidence="1">The sequence shown here is derived from an EMBL/GenBank/DDBJ whole genome shotgun (WGS) entry which is preliminary data.</text>
</comment>
<proteinExistence type="predicted"/>
<keyword evidence="2" id="KW-1185">Reference proteome</keyword>
<evidence type="ECO:0000313" key="1">
    <source>
        <dbReference type="EMBL" id="GIY54581.1"/>
    </source>
</evidence>
<organism evidence="1 2">
    <name type="scientific">Caerostris extrusa</name>
    <name type="common">Bark spider</name>
    <name type="synonym">Caerostris bankana</name>
    <dbReference type="NCBI Taxonomy" id="172846"/>
    <lineage>
        <taxon>Eukaryota</taxon>
        <taxon>Metazoa</taxon>
        <taxon>Ecdysozoa</taxon>
        <taxon>Arthropoda</taxon>
        <taxon>Chelicerata</taxon>
        <taxon>Arachnida</taxon>
        <taxon>Araneae</taxon>
        <taxon>Araneomorphae</taxon>
        <taxon>Entelegynae</taxon>
        <taxon>Araneoidea</taxon>
        <taxon>Araneidae</taxon>
        <taxon>Caerostris</taxon>
    </lineage>
</organism>
<dbReference type="Proteomes" id="UP001054945">
    <property type="component" value="Unassembled WGS sequence"/>
</dbReference>
<sequence length="67" mass="7406">MNIPRAERNIRGFALAYSTPAENLSSLECTSLSFDTKTSFFSFVSFRIELVQCINASLTQVVPSPSD</sequence>
<dbReference type="EMBL" id="BPLR01012529">
    <property type="protein sequence ID" value="GIY54581.1"/>
    <property type="molecule type" value="Genomic_DNA"/>
</dbReference>
<evidence type="ECO:0000313" key="2">
    <source>
        <dbReference type="Proteomes" id="UP001054945"/>
    </source>
</evidence>
<dbReference type="AlphaFoldDB" id="A0AAV4U9X3"/>
<name>A0AAV4U9X3_CAEEX</name>
<gene>
    <name evidence="1" type="ORF">CEXT_188491</name>
</gene>
<reference evidence="1 2" key="1">
    <citation type="submission" date="2021-06" db="EMBL/GenBank/DDBJ databases">
        <title>Caerostris extrusa draft genome.</title>
        <authorList>
            <person name="Kono N."/>
            <person name="Arakawa K."/>
        </authorList>
    </citation>
    <scope>NUCLEOTIDE SEQUENCE [LARGE SCALE GENOMIC DNA]</scope>
</reference>